<evidence type="ECO:0000256" key="1">
    <source>
        <dbReference type="ARBA" id="ARBA00001936"/>
    </source>
</evidence>
<dbReference type="Gene3D" id="1.10.1740.10">
    <property type="match status" value="1"/>
</dbReference>
<feature type="domain" description="1-deoxy-D-xylulose 5-phosphate reductoisomerase C-terminal" evidence="9">
    <location>
        <begin position="19"/>
        <end position="102"/>
    </location>
</feature>
<keyword evidence="7 11" id="KW-0560">Oxidoreductase</keyword>
<dbReference type="InterPro" id="IPR026877">
    <property type="entry name" value="DXPR_C"/>
</dbReference>
<keyword evidence="12" id="KW-1185">Reference proteome</keyword>
<dbReference type="eggNOG" id="COG0743">
    <property type="taxonomic scope" value="Bacteria"/>
</dbReference>
<comment type="cofactor">
    <cofactor evidence="2">
        <name>Mg(2+)</name>
        <dbReference type="ChEBI" id="CHEBI:18420"/>
    </cofactor>
</comment>
<comment type="pathway">
    <text evidence="3">Isoprenoid biosynthesis; isopentenyl diphosphate biosynthesis via DXP pathway; isopentenyl diphosphate from 1-deoxy-D-xylulose 5-phosphate: step 1/6.</text>
</comment>
<dbReference type="Proteomes" id="UP000019591">
    <property type="component" value="Chromosome"/>
</dbReference>
<dbReference type="KEGG" id="eac:EAL2_c13290"/>
<evidence type="ECO:0000256" key="2">
    <source>
        <dbReference type="ARBA" id="ARBA00001946"/>
    </source>
</evidence>
<organism evidence="11 12">
    <name type="scientific">Peptoclostridium acidaminophilum DSM 3953</name>
    <dbReference type="NCBI Taxonomy" id="1286171"/>
    <lineage>
        <taxon>Bacteria</taxon>
        <taxon>Bacillati</taxon>
        <taxon>Bacillota</taxon>
        <taxon>Clostridia</taxon>
        <taxon>Peptostreptococcales</taxon>
        <taxon>Peptoclostridiaceae</taxon>
        <taxon>Peptoclostridium</taxon>
    </lineage>
</organism>
<dbReference type="EC" id="1.1.1.267" evidence="5"/>
<comment type="cofactor">
    <cofactor evidence="1">
        <name>Mn(2+)</name>
        <dbReference type="ChEBI" id="CHEBI:29035"/>
    </cofactor>
</comment>
<dbReference type="AlphaFoldDB" id="W8T4G9"/>
<dbReference type="PATRIC" id="fig|1286171.3.peg.1278"/>
<evidence type="ECO:0000313" key="12">
    <source>
        <dbReference type="Proteomes" id="UP000019591"/>
    </source>
</evidence>
<evidence type="ECO:0000256" key="6">
    <source>
        <dbReference type="ARBA" id="ARBA00022723"/>
    </source>
</evidence>
<evidence type="ECO:0000313" key="11">
    <source>
        <dbReference type="EMBL" id="AHM56624.1"/>
    </source>
</evidence>
<dbReference type="InterPro" id="IPR036169">
    <property type="entry name" value="DXPR_C_sf"/>
</dbReference>
<comment type="catalytic activity">
    <reaction evidence="8">
        <text>2-C-methyl-D-erythritol 4-phosphate + NADP(+) = 1-deoxy-D-xylulose 5-phosphate + NADPH + H(+)</text>
        <dbReference type="Rhea" id="RHEA:13717"/>
        <dbReference type="ChEBI" id="CHEBI:15378"/>
        <dbReference type="ChEBI" id="CHEBI:57783"/>
        <dbReference type="ChEBI" id="CHEBI:57792"/>
        <dbReference type="ChEBI" id="CHEBI:58262"/>
        <dbReference type="ChEBI" id="CHEBI:58349"/>
        <dbReference type="EC" id="1.1.1.267"/>
    </reaction>
    <physiologicalReaction direction="right-to-left" evidence="8">
        <dbReference type="Rhea" id="RHEA:13719"/>
    </physiologicalReaction>
</comment>
<reference evidence="11 12" key="1">
    <citation type="journal article" date="2014" name="Genome Announc.">
        <title>Complete Genome Sequence of Amino Acid-Utilizing Eubacterium acidaminophilum al-2 (DSM 3953).</title>
        <authorList>
            <person name="Poehlein A."/>
            <person name="Andreesen J.R."/>
            <person name="Daniel R."/>
        </authorList>
    </citation>
    <scope>NUCLEOTIDE SEQUENCE [LARGE SCALE GENOMIC DNA]</scope>
    <source>
        <strain evidence="11 12">DSM 3953</strain>
    </source>
</reference>
<accession>W8T4G9</accession>
<dbReference type="SUPFAM" id="SSF55347">
    <property type="entry name" value="Glyceraldehyde-3-phosphate dehydrogenase-like, C-terminal domain"/>
    <property type="match status" value="1"/>
</dbReference>
<dbReference type="NCBIfam" id="TIGR00243">
    <property type="entry name" value="Dxr"/>
    <property type="match status" value="1"/>
</dbReference>
<dbReference type="GO" id="GO:0051484">
    <property type="term" value="P:isopentenyl diphosphate biosynthetic process, methylerythritol 4-phosphate pathway involved in terpenoid biosynthetic process"/>
    <property type="evidence" value="ECO:0007669"/>
    <property type="project" value="TreeGrafter"/>
</dbReference>
<keyword evidence="11" id="KW-0413">Isomerase</keyword>
<protein>
    <recommendedName>
        <fullName evidence="5">1-deoxy-D-xylulose-5-phosphate reductoisomerase</fullName>
        <ecNumber evidence="5">1.1.1.267</ecNumber>
    </recommendedName>
</protein>
<name>W8T4G9_PEPAC</name>
<dbReference type="STRING" id="1286171.EAL2_c13290"/>
<dbReference type="HOGENOM" id="CLU_035714_0_0_9"/>
<dbReference type="GO" id="GO:0030604">
    <property type="term" value="F:1-deoxy-D-xylulose-5-phosphate reductoisomerase activity"/>
    <property type="evidence" value="ECO:0007669"/>
    <property type="project" value="UniProtKB-EC"/>
</dbReference>
<evidence type="ECO:0000256" key="7">
    <source>
        <dbReference type="ARBA" id="ARBA00023002"/>
    </source>
</evidence>
<dbReference type="InterPro" id="IPR013644">
    <property type="entry name" value="DXP_reductoisomerase_C"/>
</dbReference>
<proteinExistence type="inferred from homology"/>
<evidence type="ECO:0000256" key="4">
    <source>
        <dbReference type="ARBA" id="ARBA00006825"/>
    </source>
</evidence>
<dbReference type="Pfam" id="PF08436">
    <property type="entry name" value="DXP_redisom_C"/>
    <property type="match status" value="1"/>
</dbReference>
<dbReference type="GO" id="GO:0030145">
    <property type="term" value="F:manganese ion binding"/>
    <property type="evidence" value="ECO:0007669"/>
    <property type="project" value="TreeGrafter"/>
</dbReference>
<evidence type="ECO:0000256" key="8">
    <source>
        <dbReference type="ARBA" id="ARBA00048543"/>
    </source>
</evidence>
<evidence type="ECO:0000259" key="9">
    <source>
        <dbReference type="Pfam" id="PF08436"/>
    </source>
</evidence>
<sequence>MVAGGEIVSRLAGSSGARIVPVDSEHSAIFQCLNGEDVGSVEKLILTASGGPFRGKTREELLSVSKSDALKHPNWQMGQKITIDSATLMNKGLEVIEARWLFGIEADRIDVIVHPQSIIHSMVEFKDKSVMAQLGNPDMRIPIQYALTYPQRKEGKGIESLDLLKAGSLTFEKPDCETFPCLGLAYEALRLGGTYTVALNAANEVLVEQFLNDRIGFYDIPRYIELALEKHSSVKEPGIDEILTADSQTRKFVMQQIEL</sequence>
<dbReference type="GO" id="GO:0016853">
    <property type="term" value="F:isomerase activity"/>
    <property type="evidence" value="ECO:0007669"/>
    <property type="project" value="UniProtKB-KW"/>
</dbReference>
<dbReference type="PANTHER" id="PTHR30525:SF0">
    <property type="entry name" value="1-DEOXY-D-XYLULOSE 5-PHOSPHATE REDUCTOISOMERASE, CHLOROPLASTIC"/>
    <property type="match status" value="1"/>
</dbReference>
<dbReference type="EMBL" id="CP007452">
    <property type="protein sequence ID" value="AHM56624.1"/>
    <property type="molecule type" value="Genomic_DNA"/>
</dbReference>
<dbReference type="InterPro" id="IPR003821">
    <property type="entry name" value="DXP_reductoisomerase"/>
</dbReference>
<dbReference type="PANTHER" id="PTHR30525">
    <property type="entry name" value="1-DEOXY-D-XYLULOSE 5-PHOSPHATE REDUCTOISOMERASE"/>
    <property type="match status" value="1"/>
</dbReference>
<evidence type="ECO:0000256" key="3">
    <source>
        <dbReference type="ARBA" id="ARBA00005094"/>
    </source>
</evidence>
<dbReference type="Pfam" id="PF13288">
    <property type="entry name" value="DXPR_C"/>
    <property type="match status" value="1"/>
</dbReference>
<dbReference type="UniPathway" id="UPA00056">
    <property type="reaction ID" value="UER00092"/>
</dbReference>
<dbReference type="GO" id="GO:0070402">
    <property type="term" value="F:NADPH binding"/>
    <property type="evidence" value="ECO:0007669"/>
    <property type="project" value="TreeGrafter"/>
</dbReference>
<comment type="similarity">
    <text evidence="4">Belongs to the DXR family.</text>
</comment>
<evidence type="ECO:0000259" key="10">
    <source>
        <dbReference type="Pfam" id="PF13288"/>
    </source>
</evidence>
<evidence type="ECO:0000256" key="5">
    <source>
        <dbReference type="ARBA" id="ARBA00012366"/>
    </source>
</evidence>
<keyword evidence="6" id="KW-0479">Metal-binding</keyword>
<dbReference type="SUPFAM" id="SSF69055">
    <property type="entry name" value="1-deoxy-D-xylulose-5-phosphate reductoisomerase, C-terminal domain"/>
    <property type="match status" value="1"/>
</dbReference>
<feature type="domain" description="DXP reductoisomerase C-terminal" evidence="10">
    <location>
        <begin position="134"/>
        <end position="251"/>
    </location>
</feature>
<gene>
    <name evidence="11" type="primary">dxr</name>
    <name evidence="11" type="ORF">EAL2_c13290</name>
</gene>